<dbReference type="PANTHER" id="PTHR46112:SF2">
    <property type="entry name" value="XAA-PRO AMINOPEPTIDASE P-RELATED"/>
    <property type="match status" value="1"/>
</dbReference>
<dbReference type="GO" id="GO:0004177">
    <property type="term" value="F:aminopeptidase activity"/>
    <property type="evidence" value="ECO:0007669"/>
    <property type="project" value="UniProtKB-KW"/>
</dbReference>
<dbReference type="Pfam" id="PF00557">
    <property type="entry name" value="Peptidase_M24"/>
    <property type="match status" value="1"/>
</dbReference>
<dbReference type="InterPro" id="IPR036005">
    <property type="entry name" value="Creatinase/aminopeptidase-like"/>
</dbReference>
<feature type="domain" description="Peptidase M24" evidence="1">
    <location>
        <begin position="170"/>
        <end position="369"/>
    </location>
</feature>
<sequence>MLRGIPESEFQERIRRIQEKLEEHNFDAYLVHSNEADQGNVRYLSDYWPLFESAGVIIPREGEPILLVGPESETFARERSKIRKVRKLLEYREPADPEYPEIAVSTFRDIFDEVSGGKGVRRLALGDYTILPMPVVEGIKEALGEKGEIVRAEWIIAELRSVKSANEVALLREAHRISELVLEDVLHRIRPGMTEREVLGVVYESMYRHGAECEAFPNYVFGGKKTRNAIGRATDEPLREGELIQLCIGARFGGYASSVGRPIIFGKMPEEIRKRVQFGLDAHRKTLEWIREGVIAGEVAVKFYEYFVEHGYAANYLYGPCHGTGIIEVEKPWMEKTSSYPLQENMTFMADTFFTSEEYGFRWEDGFRVAKDGVELFSSAHWEILEL</sequence>
<reference evidence="3" key="1">
    <citation type="journal article" date="2020" name="mSystems">
        <title>Genome- and Community-Level Interaction Insights into Carbon Utilization and Element Cycling Functions of Hydrothermarchaeota in Hydrothermal Sediment.</title>
        <authorList>
            <person name="Zhou Z."/>
            <person name="Liu Y."/>
            <person name="Xu W."/>
            <person name="Pan J."/>
            <person name="Luo Z.H."/>
            <person name="Li M."/>
        </authorList>
    </citation>
    <scope>NUCLEOTIDE SEQUENCE [LARGE SCALE GENOMIC DNA]</scope>
    <source>
        <strain evidence="3">SpSt-82</strain>
    </source>
</reference>
<organism evidence="3">
    <name type="scientific">Candidatus Caldatribacterium saccharofermentans</name>
    <dbReference type="NCBI Taxonomy" id="1454753"/>
    <lineage>
        <taxon>Bacteria</taxon>
        <taxon>Pseudomonadati</taxon>
        <taxon>Atribacterota</taxon>
        <taxon>Atribacteria</taxon>
        <taxon>Atribacterales</taxon>
        <taxon>Candidatus Caldatribacteriaceae</taxon>
        <taxon>Candidatus Caldatribacterium</taxon>
    </lineage>
</organism>
<evidence type="ECO:0000259" key="2">
    <source>
        <dbReference type="Pfam" id="PF01321"/>
    </source>
</evidence>
<dbReference type="InterPro" id="IPR029149">
    <property type="entry name" value="Creatin/AminoP/Spt16_N"/>
</dbReference>
<accession>A0A7V4WLI3</accession>
<dbReference type="Gene3D" id="3.90.230.10">
    <property type="entry name" value="Creatinase/methionine aminopeptidase superfamily"/>
    <property type="match status" value="1"/>
</dbReference>
<dbReference type="Gene3D" id="3.40.350.10">
    <property type="entry name" value="Creatinase/prolidase N-terminal domain"/>
    <property type="match status" value="1"/>
</dbReference>
<dbReference type="InterPro" id="IPR000994">
    <property type="entry name" value="Pept_M24"/>
</dbReference>
<dbReference type="InterPro" id="IPR000587">
    <property type="entry name" value="Creatinase_N"/>
</dbReference>
<keyword evidence="3" id="KW-0645">Protease</keyword>
<keyword evidence="3" id="KW-0031">Aminopeptidase</keyword>
<dbReference type="InterPro" id="IPR050659">
    <property type="entry name" value="Peptidase_M24B"/>
</dbReference>
<protein>
    <submittedName>
        <fullName evidence="3">Aminopeptidase P family protein</fullName>
    </submittedName>
</protein>
<feature type="domain" description="Creatinase N-terminal" evidence="2">
    <location>
        <begin position="13"/>
        <end position="162"/>
    </location>
</feature>
<evidence type="ECO:0000313" key="3">
    <source>
        <dbReference type="EMBL" id="HGY39784.1"/>
    </source>
</evidence>
<name>A0A7V4WLI3_9BACT</name>
<comment type="caution">
    <text evidence="3">The sequence shown here is derived from an EMBL/GenBank/DDBJ whole genome shotgun (WGS) entry which is preliminary data.</text>
</comment>
<dbReference type="AlphaFoldDB" id="A0A7V4WLI3"/>
<dbReference type="SUPFAM" id="SSF53092">
    <property type="entry name" value="Creatinase/prolidase N-terminal domain"/>
    <property type="match status" value="1"/>
</dbReference>
<dbReference type="SUPFAM" id="SSF55920">
    <property type="entry name" value="Creatinase/aminopeptidase"/>
    <property type="match status" value="1"/>
</dbReference>
<dbReference type="PANTHER" id="PTHR46112">
    <property type="entry name" value="AMINOPEPTIDASE"/>
    <property type="match status" value="1"/>
</dbReference>
<dbReference type="Pfam" id="PF01321">
    <property type="entry name" value="Creatinase_N"/>
    <property type="match status" value="1"/>
</dbReference>
<evidence type="ECO:0000259" key="1">
    <source>
        <dbReference type="Pfam" id="PF00557"/>
    </source>
</evidence>
<gene>
    <name evidence="3" type="ORF">ENW11_08270</name>
</gene>
<dbReference type="EMBL" id="DTIY01000062">
    <property type="protein sequence ID" value="HGY39784.1"/>
    <property type="molecule type" value="Genomic_DNA"/>
</dbReference>
<proteinExistence type="predicted"/>
<keyword evidence="3" id="KW-0378">Hydrolase</keyword>